<evidence type="ECO:0000259" key="4">
    <source>
        <dbReference type="SMART" id="SM01027"/>
    </source>
</evidence>
<evidence type="ECO:0000313" key="5">
    <source>
        <dbReference type="EMBL" id="BCP65191.1"/>
    </source>
</evidence>
<feature type="compositionally biased region" description="Low complexity" evidence="2">
    <location>
        <begin position="385"/>
        <end position="396"/>
    </location>
</feature>
<evidence type="ECO:0000313" key="6">
    <source>
        <dbReference type="Proteomes" id="UP000596099"/>
    </source>
</evidence>
<gene>
    <name evidence="5" type="ORF">TthHB5018_01250</name>
</gene>
<dbReference type="InterPro" id="IPR001279">
    <property type="entry name" value="Metallo-B-lactamas"/>
</dbReference>
<dbReference type="InterPro" id="IPR036866">
    <property type="entry name" value="RibonucZ/Hydroxyglut_hydro"/>
</dbReference>
<protein>
    <submittedName>
        <fullName evidence="5">Uncharacterized protein</fullName>
    </submittedName>
</protein>
<dbReference type="SUPFAM" id="SSF56281">
    <property type="entry name" value="Metallo-hydrolase/oxidoreductase"/>
    <property type="match status" value="1"/>
</dbReference>
<dbReference type="Proteomes" id="UP000596099">
    <property type="component" value="Chromosome"/>
</dbReference>
<dbReference type="AlphaFoldDB" id="A0A7R7TBS5"/>
<dbReference type="PANTHER" id="PTHR11203:SF37">
    <property type="entry name" value="INTEGRATOR COMPLEX SUBUNIT 11"/>
    <property type="match status" value="1"/>
</dbReference>
<feature type="domain" description="Beta-Casp" evidence="4">
    <location>
        <begin position="228"/>
        <end position="348"/>
    </location>
</feature>
<feature type="compositionally biased region" description="Low complexity" evidence="2">
    <location>
        <begin position="437"/>
        <end position="459"/>
    </location>
</feature>
<dbReference type="EMBL" id="AP024270">
    <property type="protein sequence ID" value="BCP65191.1"/>
    <property type="molecule type" value="Genomic_DNA"/>
</dbReference>
<dbReference type="PANTHER" id="PTHR11203">
    <property type="entry name" value="CLEAVAGE AND POLYADENYLATION SPECIFICITY FACTOR FAMILY MEMBER"/>
    <property type="match status" value="1"/>
</dbReference>
<evidence type="ECO:0000256" key="2">
    <source>
        <dbReference type="SAM" id="MobiDB-lite"/>
    </source>
</evidence>
<feature type="compositionally biased region" description="Basic and acidic residues" evidence="2">
    <location>
        <begin position="349"/>
        <end position="361"/>
    </location>
</feature>
<accession>A0A7R7TBS5</accession>
<feature type="compositionally biased region" description="Basic residues" evidence="2">
    <location>
        <begin position="374"/>
        <end position="384"/>
    </location>
</feature>
<dbReference type="SMART" id="SM00849">
    <property type="entry name" value="Lactamase_B"/>
    <property type="match status" value="1"/>
</dbReference>
<dbReference type="Gene3D" id="3.60.15.10">
    <property type="entry name" value="Ribonuclease Z/Hydroxyacylglutathione hydrolase-like"/>
    <property type="match status" value="1"/>
</dbReference>
<name>A0A7R7TBS5_THETH</name>
<dbReference type="Pfam" id="PF00753">
    <property type="entry name" value="Lactamase_B"/>
    <property type="match status" value="1"/>
</dbReference>
<dbReference type="InterPro" id="IPR050698">
    <property type="entry name" value="MBL"/>
</dbReference>
<dbReference type="InterPro" id="IPR022712">
    <property type="entry name" value="Beta_Casp"/>
</dbReference>
<evidence type="ECO:0000259" key="3">
    <source>
        <dbReference type="SMART" id="SM00849"/>
    </source>
</evidence>
<keyword evidence="1" id="KW-0378">Hydrolase</keyword>
<dbReference type="GO" id="GO:0016787">
    <property type="term" value="F:hydrolase activity"/>
    <property type="evidence" value="ECO:0007669"/>
    <property type="project" value="UniProtKB-KW"/>
</dbReference>
<feature type="domain" description="Metallo-beta-lactamase" evidence="3">
    <location>
        <begin position="13"/>
        <end position="216"/>
    </location>
</feature>
<feature type="compositionally biased region" description="Gly residues" evidence="2">
    <location>
        <begin position="420"/>
        <end position="431"/>
    </location>
</feature>
<feature type="region of interest" description="Disordered" evidence="2">
    <location>
        <begin position="313"/>
        <end position="459"/>
    </location>
</feature>
<sequence length="459" mass="49443">MRIVPFGAAREVTGSAHLLLAGGRRVLLDCGMFQGKEEARNHAPFGFDPKEVDAVLLTHAHLDHVGRLPKLFREGYRGPVYATRATVLLMEIVLEDALKVMDEPFFGPEDVEEALGHLRPLEYGEWLRLGALSLAFGQAGHLPGSAFVVAQGEGRTLVYSGDLGNREKDVLPDPSLPPLADLVLAEGTYGDRPHRPYRETVREFLEILEKTLSQGGKVLIPTFAVERAQEILYVLYTHGHRLPRAPIYLDSPMAGRVLSLYPRLVRYFSEEVQAHFLQGKNPFRPAGLEVVEHTEASKALNRAPGPMVVLAGSGMLAGGADPPPPQARPLRPEKRPRFRGLPAPGRAWGGDHRPPPRRADPGGRGALAGERPHPGRLLRPRRAGRASGLASGRAPRGPGPRGRGKAPRPRQAPRPPRAGGEPGALRGGRAGVGHAWSPSGSGSDQASSTSWTSSPTGTP</sequence>
<dbReference type="CDD" id="cd16295">
    <property type="entry name" value="TTHA0252-CPSF-like_MBL-fold"/>
    <property type="match status" value="1"/>
</dbReference>
<dbReference type="SMART" id="SM01027">
    <property type="entry name" value="Beta-Casp"/>
    <property type="match status" value="1"/>
</dbReference>
<organism evidence="5 6">
    <name type="scientific">Thermus thermophilus</name>
    <dbReference type="NCBI Taxonomy" id="274"/>
    <lineage>
        <taxon>Bacteria</taxon>
        <taxon>Thermotogati</taxon>
        <taxon>Deinococcota</taxon>
        <taxon>Deinococci</taxon>
        <taxon>Thermales</taxon>
        <taxon>Thermaceae</taxon>
        <taxon>Thermus</taxon>
    </lineage>
</organism>
<dbReference type="GO" id="GO:0004521">
    <property type="term" value="F:RNA endonuclease activity"/>
    <property type="evidence" value="ECO:0007669"/>
    <property type="project" value="TreeGrafter"/>
</dbReference>
<reference evidence="6" key="1">
    <citation type="submission" date="2021-01" db="EMBL/GenBank/DDBJ databases">
        <title>Complete Genome Sequence of Thermus thermophilus Strain HB5018, Isolated from Mine Onsen Hot Spring.</title>
        <authorList>
            <person name="Miyazaki K."/>
            <person name="Moriya T."/>
            <person name="Nemoto N."/>
            <person name="Oshima T."/>
            <person name="Yura K."/>
            <person name="Bessho Y."/>
        </authorList>
    </citation>
    <scope>NUCLEOTIDE SEQUENCE [LARGE SCALE GENOMIC DNA]</scope>
    <source>
        <strain evidence="6">HB5018</strain>
    </source>
</reference>
<dbReference type="Pfam" id="PF10996">
    <property type="entry name" value="Beta-Casp"/>
    <property type="match status" value="1"/>
</dbReference>
<proteinExistence type="predicted"/>
<evidence type="ECO:0000256" key="1">
    <source>
        <dbReference type="ARBA" id="ARBA00022801"/>
    </source>
</evidence>